<organism evidence="2 3">
    <name type="scientific">Wenyingzhuangia gilva</name>
    <dbReference type="NCBI Taxonomy" id="3057677"/>
    <lineage>
        <taxon>Bacteria</taxon>
        <taxon>Pseudomonadati</taxon>
        <taxon>Bacteroidota</taxon>
        <taxon>Flavobacteriia</taxon>
        <taxon>Flavobacteriales</taxon>
        <taxon>Flavobacteriaceae</taxon>
        <taxon>Wenyingzhuangia</taxon>
    </lineage>
</organism>
<protein>
    <submittedName>
        <fullName evidence="2">GIY-YIG nuclease family protein</fullName>
    </submittedName>
</protein>
<accession>A0ABT8VRK7</accession>
<dbReference type="Gene3D" id="3.40.1440.10">
    <property type="entry name" value="GIY-YIG endonuclease"/>
    <property type="match status" value="1"/>
</dbReference>
<name>A0ABT8VRK7_9FLAO</name>
<proteinExistence type="predicted"/>
<evidence type="ECO:0000259" key="1">
    <source>
        <dbReference type="PROSITE" id="PS50164"/>
    </source>
</evidence>
<dbReference type="EMBL" id="JAUMIT010000003">
    <property type="protein sequence ID" value="MDO3694608.1"/>
    <property type="molecule type" value="Genomic_DNA"/>
</dbReference>
<sequence length="93" mass="11315">MHFLYILYSKKLNKFYIGETANMTNRLTLHMNKTYYQSFTSKADDWKVLLEYQTNSKENAMYLERFIKRMKSKKFIQKIIDDKSILNDILTKK</sequence>
<comment type="caution">
    <text evidence="2">The sequence shown here is derived from an EMBL/GenBank/DDBJ whole genome shotgun (WGS) entry which is preliminary data.</text>
</comment>
<dbReference type="InterPro" id="IPR035901">
    <property type="entry name" value="GIY-YIG_endonuc_sf"/>
</dbReference>
<reference evidence="2" key="1">
    <citation type="submission" date="2023-07" db="EMBL/GenBank/DDBJ databases">
        <title>Wenyingzhuangia sp. chi5 genome sequencing and assembly.</title>
        <authorList>
            <person name="Park S."/>
        </authorList>
    </citation>
    <scope>NUCLEOTIDE SEQUENCE</scope>
    <source>
        <strain evidence="2">Chi5</strain>
    </source>
</reference>
<dbReference type="PROSITE" id="PS50164">
    <property type="entry name" value="GIY_YIG"/>
    <property type="match status" value="1"/>
</dbReference>
<dbReference type="RefSeq" id="WP_302883865.1">
    <property type="nucleotide sequence ID" value="NZ_JAUMIT010000003.1"/>
</dbReference>
<evidence type="ECO:0000313" key="2">
    <source>
        <dbReference type="EMBL" id="MDO3694608.1"/>
    </source>
</evidence>
<dbReference type="Proteomes" id="UP001168642">
    <property type="component" value="Unassembled WGS sequence"/>
</dbReference>
<gene>
    <name evidence="2" type="ORF">QVZ41_07085</name>
</gene>
<dbReference type="SUPFAM" id="SSF82771">
    <property type="entry name" value="GIY-YIG endonuclease"/>
    <property type="match status" value="1"/>
</dbReference>
<feature type="domain" description="GIY-YIG" evidence="1">
    <location>
        <begin position="1"/>
        <end position="77"/>
    </location>
</feature>
<dbReference type="InterPro" id="IPR000305">
    <property type="entry name" value="GIY-YIG_endonuc"/>
</dbReference>
<evidence type="ECO:0000313" key="3">
    <source>
        <dbReference type="Proteomes" id="UP001168642"/>
    </source>
</evidence>
<dbReference type="Pfam" id="PF01541">
    <property type="entry name" value="GIY-YIG"/>
    <property type="match status" value="1"/>
</dbReference>
<keyword evidence="3" id="KW-1185">Reference proteome</keyword>